<dbReference type="GO" id="GO:0003677">
    <property type="term" value="F:DNA binding"/>
    <property type="evidence" value="ECO:0007669"/>
    <property type="project" value="InterPro"/>
</dbReference>
<dbReference type="InterPro" id="IPR001387">
    <property type="entry name" value="Cro/C1-type_HTH"/>
</dbReference>
<evidence type="ECO:0000259" key="2">
    <source>
        <dbReference type="PROSITE" id="PS50943"/>
    </source>
</evidence>
<sequence length="286" mass="32512">MKPSFSPTIRRRRLARILRDFREESGHTLDTASKGSGVPRSTIGRLEGPEGKRIQTAHLDALARLYNMDEESWKSLHQLAKDAGERGWWSKYKDVFSADGLPSFEVEASCIRTYQAQVLPGLLQTPAYTRAVFTGTNTFQEEQIQRHVDGRMKRQEILERLYPPEYVAIIDEAALRRFAGGVEVMREQLDHLADMAKRSRISIHVLPFSSGMHAAHLGSFQILEFPEPTDPTIGYMDTPTCKIFSEEDEEIRRYEVMWREAHNAALTAAQSVSFIRDLVTSLKGTV</sequence>
<evidence type="ECO:0000256" key="1">
    <source>
        <dbReference type="SAM" id="MobiDB-lite"/>
    </source>
</evidence>
<keyword evidence="4" id="KW-1185">Reference proteome</keyword>
<dbReference type="AlphaFoldDB" id="A0A7X6MLG7"/>
<dbReference type="RefSeq" id="WP_082768511.1">
    <property type="nucleotide sequence ID" value="NZ_JAAXPG010000041.1"/>
</dbReference>
<dbReference type="Gene3D" id="1.10.260.40">
    <property type="entry name" value="lambda repressor-like DNA-binding domains"/>
    <property type="match status" value="1"/>
</dbReference>
<feature type="region of interest" description="Disordered" evidence="1">
    <location>
        <begin position="26"/>
        <end position="48"/>
    </location>
</feature>
<dbReference type="SMART" id="SM00530">
    <property type="entry name" value="HTH_XRE"/>
    <property type="match status" value="1"/>
</dbReference>
<dbReference type="Pfam" id="PF19054">
    <property type="entry name" value="DUF5753"/>
    <property type="match status" value="1"/>
</dbReference>
<reference evidence="3 4" key="1">
    <citation type="submission" date="2020-04" db="EMBL/GenBank/DDBJ databases">
        <title>MicrobeNet Type strains.</title>
        <authorList>
            <person name="Nicholson A.C."/>
        </authorList>
    </citation>
    <scope>NUCLEOTIDE SEQUENCE [LARGE SCALE GENOMIC DNA]</scope>
    <source>
        <strain evidence="3 4">ATCC 23612</strain>
    </source>
</reference>
<feature type="domain" description="HTH cro/C1-type" evidence="2">
    <location>
        <begin position="18"/>
        <end position="73"/>
    </location>
</feature>
<comment type="caution">
    <text evidence="3">The sequence shown here is derived from an EMBL/GenBank/DDBJ whole genome shotgun (WGS) entry which is preliminary data.</text>
</comment>
<gene>
    <name evidence="3" type="ORF">HGB44_28975</name>
</gene>
<dbReference type="InterPro" id="IPR010982">
    <property type="entry name" value="Lambda_DNA-bd_dom_sf"/>
</dbReference>
<evidence type="ECO:0000313" key="4">
    <source>
        <dbReference type="Proteomes" id="UP000553209"/>
    </source>
</evidence>
<dbReference type="InterPro" id="IPR043917">
    <property type="entry name" value="DUF5753"/>
</dbReference>
<protein>
    <submittedName>
        <fullName evidence="3">Helix-turn-helix transcriptional regulator</fullName>
    </submittedName>
</protein>
<dbReference type="EMBL" id="JAAXPG010000041">
    <property type="protein sequence ID" value="NKZ01671.1"/>
    <property type="molecule type" value="Genomic_DNA"/>
</dbReference>
<evidence type="ECO:0000313" key="3">
    <source>
        <dbReference type="EMBL" id="NKZ01671.1"/>
    </source>
</evidence>
<dbReference type="CDD" id="cd00093">
    <property type="entry name" value="HTH_XRE"/>
    <property type="match status" value="1"/>
</dbReference>
<accession>A0A7X6MLG7</accession>
<organism evidence="3 4">
    <name type="scientific">Nocardiopsis alborubida</name>
    <dbReference type="NCBI Taxonomy" id="146802"/>
    <lineage>
        <taxon>Bacteria</taxon>
        <taxon>Bacillati</taxon>
        <taxon>Actinomycetota</taxon>
        <taxon>Actinomycetes</taxon>
        <taxon>Streptosporangiales</taxon>
        <taxon>Nocardiopsidaceae</taxon>
        <taxon>Nocardiopsis</taxon>
    </lineage>
</organism>
<dbReference type="PROSITE" id="PS50943">
    <property type="entry name" value="HTH_CROC1"/>
    <property type="match status" value="1"/>
</dbReference>
<dbReference type="SUPFAM" id="SSF47413">
    <property type="entry name" value="lambda repressor-like DNA-binding domains"/>
    <property type="match status" value="1"/>
</dbReference>
<proteinExistence type="predicted"/>
<name>A0A7X6MLG7_9ACTN</name>
<dbReference type="Pfam" id="PF13560">
    <property type="entry name" value="HTH_31"/>
    <property type="match status" value="1"/>
</dbReference>
<dbReference type="Proteomes" id="UP000553209">
    <property type="component" value="Unassembled WGS sequence"/>
</dbReference>